<dbReference type="AlphaFoldDB" id="A0A445L8N6"/>
<organism evidence="3 4">
    <name type="scientific">Glycine soja</name>
    <name type="common">Wild soybean</name>
    <dbReference type="NCBI Taxonomy" id="3848"/>
    <lineage>
        <taxon>Eukaryota</taxon>
        <taxon>Viridiplantae</taxon>
        <taxon>Streptophyta</taxon>
        <taxon>Embryophyta</taxon>
        <taxon>Tracheophyta</taxon>
        <taxon>Spermatophyta</taxon>
        <taxon>Magnoliopsida</taxon>
        <taxon>eudicotyledons</taxon>
        <taxon>Gunneridae</taxon>
        <taxon>Pentapetalae</taxon>
        <taxon>rosids</taxon>
        <taxon>fabids</taxon>
        <taxon>Fabales</taxon>
        <taxon>Fabaceae</taxon>
        <taxon>Papilionoideae</taxon>
        <taxon>50 kb inversion clade</taxon>
        <taxon>NPAAA clade</taxon>
        <taxon>indigoferoid/millettioid clade</taxon>
        <taxon>Phaseoleae</taxon>
        <taxon>Glycine</taxon>
        <taxon>Glycine subgen. Soja</taxon>
    </lineage>
</organism>
<feature type="region of interest" description="Disordered" evidence="1">
    <location>
        <begin position="595"/>
        <end position="663"/>
    </location>
</feature>
<dbReference type="InterPro" id="IPR000467">
    <property type="entry name" value="G_patch_dom"/>
</dbReference>
<dbReference type="GO" id="GO:0003676">
    <property type="term" value="F:nucleic acid binding"/>
    <property type="evidence" value="ECO:0007669"/>
    <property type="project" value="InterPro"/>
</dbReference>
<dbReference type="Proteomes" id="UP000289340">
    <property type="component" value="Chromosome 3"/>
</dbReference>
<feature type="compositionally biased region" description="Polar residues" evidence="1">
    <location>
        <begin position="653"/>
        <end position="663"/>
    </location>
</feature>
<name>A0A445L8N6_GLYSO</name>
<dbReference type="PANTHER" id="PTHR32108">
    <property type="entry name" value="DNA-DIRECTED RNA POLYMERASE SUBUNIT ALPHA"/>
    <property type="match status" value="1"/>
</dbReference>
<dbReference type="PROSITE" id="PS50174">
    <property type="entry name" value="G_PATCH"/>
    <property type="match status" value="1"/>
</dbReference>
<evidence type="ECO:0000313" key="3">
    <source>
        <dbReference type="EMBL" id="RZC19631.1"/>
    </source>
</evidence>
<dbReference type="EMBL" id="QZWG01000003">
    <property type="protein sequence ID" value="RZC19631.1"/>
    <property type="molecule type" value="Genomic_DNA"/>
</dbReference>
<evidence type="ECO:0000259" key="2">
    <source>
        <dbReference type="PROSITE" id="PS50174"/>
    </source>
</evidence>
<evidence type="ECO:0000313" key="4">
    <source>
        <dbReference type="Proteomes" id="UP000289340"/>
    </source>
</evidence>
<protein>
    <recommendedName>
        <fullName evidence="2">G-patch domain-containing protein</fullName>
    </recommendedName>
</protein>
<feature type="domain" description="G-patch" evidence="2">
    <location>
        <begin position="199"/>
        <end position="245"/>
    </location>
</feature>
<keyword evidence="4" id="KW-1185">Reference proteome</keyword>
<dbReference type="PANTHER" id="PTHR32108:SF9">
    <property type="entry name" value="REVERSE TRANSCRIPTASE RNASE H-LIKE DOMAIN-CONTAINING PROTEIN"/>
    <property type="match status" value="1"/>
</dbReference>
<feature type="compositionally biased region" description="Acidic residues" evidence="1">
    <location>
        <begin position="620"/>
        <end position="636"/>
    </location>
</feature>
<proteinExistence type="predicted"/>
<feature type="compositionally biased region" description="Acidic residues" evidence="1">
    <location>
        <begin position="598"/>
        <end position="611"/>
    </location>
</feature>
<gene>
    <name evidence="3" type="ORF">D0Y65_006453</name>
</gene>
<reference evidence="3 4" key="1">
    <citation type="submission" date="2018-09" db="EMBL/GenBank/DDBJ databases">
        <title>A high-quality reference genome of wild soybean provides a powerful tool to mine soybean genomes.</title>
        <authorList>
            <person name="Xie M."/>
            <person name="Chung C.Y.L."/>
            <person name="Li M.-W."/>
            <person name="Wong F.-L."/>
            <person name="Chan T.-F."/>
            <person name="Lam H.-M."/>
        </authorList>
    </citation>
    <scope>NUCLEOTIDE SEQUENCE [LARGE SCALE GENOMIC DNA]</scope>
    <source>
        <strain evidence="4">cv. W05</strain>
        <tissue evidence="3">Hypocotyl of etiolated seedlings</tissue>
    </source>
</reference>
<sequence length="663" mass="74664">MHSEPHRALLVKILNEAHVAQDISVEGFRGIVNITTNNYLTFADEEMPIEGRGHNKALHVSIKCMDHILAKVFIDNDSSLNVMPKKTLDKLPFDASYLRTSSMVVRAFYGSRHDVRGEVNLPIQIRPHTCQITFQEMDINPAYSFLLVSGEEDILVSCLSSTPYVEAAEESLETSFQVLEIVNNAYVKSPLVQPRLSVASLMVARVMMKDGYEPGMGLARNSDGTTSLLKFSESHGRFGLGYEPTNADKRRISLERKERRLARLQGRGPQVERVPICHINKSFVSAGWMHEDQAAMLDEETNQDQPNWVHPCSSSFELKNWQIIKRPKISVSNPIFDNESCESSDTEDPDVDFERPVNQVEEEENEDWGLLDFPCSYFLVQFFFIQICSREIRFAEKRTGSSTSIKAQNFAHHFYSKLQKEAIFGVVKRTSTLWDFEFQDPICAKLDVGKMDFEICPIMQKIAVKFVQQNFCSCAENVCALLVMGKLGGVDGDPVLRGTRIRATWEYMSSVEGGQLGMIAMATQLIHDRVVMECLEGVWETLEGNERCRFCGKIRLTATSLVHPEEPARTLQQPVEWILPTPTPYRLVEPVQVIEVSSSEEDPEEDPEELPPEPIVDALDFPEDDEDALPDVDSPEDIMSASEADSTEESGPRGTTNSEDSSS</sequence>
<accession>A0A445L8N6</accession>
<evidence type="ECO:0000256" key="1">
    <source>
        <dbReference type="SAM" id="MobiDB-lite"/>
    </source>
</evidence>
<comment type="caution">
    <text evidence="3">The sequence shown here is derived from an EMBL/GenBank/DDBJ whole genome shotgun (WGS) entry which is preliminary data.</text>
</comment>